<dbReference type="Pfam" id="PF00005">
    <property type="entry name" value="ABC_tran"/>
    <property type="match status" value="1"/>
</dbReference>
<dbReference type="PANTHER" id="PTHR43394:SF1">
    <property type="entry name" value="ATP-BINDING CASSETTE SUB-FAMILY B MEMBER 10, MITOCHONDRIAL"/>
    <property type="match status" value="1"/>
</dbReference>
<evidence type="ECO:0000256" key="6">
    <source>
        <dbReference type="ARBA" id="ARBA00023136"/>
    </source>
</evidence>
<dbReference type="Gene3D" id="1.20.1560.10">
    <property type="entry name" value="ABC transporter type 1, transmembrane domain"/>
    <property type="match status" value="1"/>
</dbReference>
<dbReference type="GO" id="GO:0015421">
    <property type="term" value="F:ABC-type oligopeptide transporter activity"/>
    <property type="evidence" value="ECO:0007669"/>
    <property type="project" value="TreeGrafter"/>
</dbReference>
<evidence type="ECO:0000256" key="4">
    <source>
        <dbReference type="ARBA" id="ARBA00022840"/>
    </source>
</evidence>
<evidence type="ECO:0000256" key="7">
    <source>
        <dbReference type="SAM" id="Phobius"/>
    </source>
</evidence>
<feature type="domain" description="ABC transporter" evidence="8">
    <location>
        <begin position="336"/>
        <end position="570"/>
    </location>
</feature>
<keyword evidence="5 7" id="KW-1133">Transmembrane helix</keyword>
<evidence type="ECO:0000256" key="3">
    <source>
        <dbReference type="ARBA" id="ARBA00022741"/>
    </source>
</evidence>
<keyword evidence="3" id="KW-0547">Nucleotide-binding</keyword>
<feature type="transmembrane region" description="Helical" evidence="7">
    <location>
        <begin position="162"/>
        <end position="182"/>
    </location>
</feature>
<keyword evidence="6 7" id="KW-0472">Membrane</keyword>
<keyword evidence="2 7" id="KW-0812">Transmembrane</keyword>
<name>A0A850R725_9LACO</name>
<dbReference type="Gene3D" id="3.40.50.300">
    <property type="entry name" value="P-loop containing nucleotide triphosphate hydrolases"/>
    <property type="match status" value="1"/>
</dbReference>
<evidence type="ECO:0000259" key="8">
    <source>
        <dbReference type="PROSITE" id="PS50893"/>
    </source>
</evidence>
<dbReference type="InterPro" id="IPR017871">
    <property type="entry name" value="ABC_transporter-like_CS"/>
</dbReference>
<dbReference type="GO" id="GO:0005524">
    <property type="term" value="F:ATP binding"/>
    <property type="evidence" value="ECO:0007669"/>
    <property type="project" value="UniProtKB-KW"/>
</dbReference>
<comment type="subcellular location">
    <subcellularLocation>
        <location evidence="1">Cell membrane</location>
        <topology evidence="1">Multi-pass membrane protein</topology>
    </subcellularLocation>
</comment>
<accession>A0A850R725</accession>
<dbReference type="SMART" id="SM00382">
    <property type="entry name" value="AAA"/>
    <property type="match status" value="1"/>
</dbReference>
<dbReference type="SUPFAM" id="SSF52540">
    <property type="entry name" value="P-loop containing nucleoside triphosphate hydrolases"/>
    <property type="match status" value="1"/>
</dbReference>
<evidence type="ECO:0000259" key="9">
    <source>
        <dbReference type="PROSITE" id="PS50929"/>
    </source>
</evidence>
<dbReference type="GO" id="GO:0045454">
    <property type="term" value="P:cell redox homeostasis"/>
    <property type="evidence" value="ECO:0007669"/>
    <property type="project" value="InterPro"/>
</dbReference>
<dbReference type="AlphaFoldDB" id="A0A850R725"/>
<evidence type="ECO:0000256" key="1">
    <source>
        <dbReference type="ARBA" id="ARBA00004651"/>
    </source>
</evidence>
<dbReference type="Pfam" id="PF00664">
    <property type="entry name" value="ABC_membrane"/>
    <property type="match status" value="1"/>
</dbReference>
<feature type="domain" description="ABC transmembrane type-1" evidence="9">
    <location>
        <begin position="20"/>
        <end position="304"/>
    </location>
</feature>
<keyword evidence="4" id="KW-0067">ATP-binding</keyword>
<organism evidence="10 11">
    <name type="scientific">Bombilactobacillus apium</name>
    <dbReference type="NCBI Taxonomy" id="2675299"/>
    <lineage>
        <taxon>Bacteria</taxon>
        <taxon>Bacillati</taxon>
        <taxon>Bacillota</taxon>
        <taxon>Bacilli</taxon>
        <taxon>Lactobacillales</taxon>
        <taxon>Lactobacillaceae</taxon>
        <taxon>Bombilactobacillus</taxon>
    </lineage>
</organism>
<dbReference type="CDD" id="cd03247">
    <property type="entry name" value="ABCC_cytochrome_bd"/>
    <property type="match status" value="1"/>
</dbReference>
<evidence type="ECO:0000256" key="2">
    <source>
        <dbReference type="ARBA" id="ARBA00022692"/>
    </source>
</evidence>
<reference evidence="10 11" key="1">
    <citation type="submission" date="2020-06" db="EMBL/GenBank/DDBJ databases">
        <authorList>
            <person name="Kang J."/>
        </authorList>
    </citation>
    <scope>NUCLEOTIDE SEQUENCE [LARGE SCALE GENOMIC DNA]</scope>
    <source>
        <strain evidence="10 11">DCY120</strain>
    </source>
</reference>
<dbReference type="GO" id="GO:0005886">
    <property type="term" value="C:plasma membrane"/>
    <property type="evidence" value="ECO:0007669"/>
    <property type="project" value="UniProtKB-SubCell"/>
</dbReference>
<dbReference type="InterPro" id="IPR027417">
    <property type="entry name" value="P-loop_NTPase"/>
</dbReference>
<evidence type="ECO:0000313" key="10">
    <source>
        <dbReference type="EMBL" id="NVY96637.1"/>
    </source>
</evidence>
<dbReference type="InterPro" id="IPR039421">
    <property type="entry name" value="Type_1_exporter"/>
</dbReference>
<evidence type="ECO:0000256" key="5">
    <source>
        <dbReference type="ARBA" id="ARBA00022989"/>
    </source>
</evidence>
<evidence type="ECO:0000313" key="11">
    <source>
        <dbReference type="Proteomes" id="UP000563523"/>
    </source>
</evidence>
<proteinExistence type="predicted"/>
<dbReference type="InterPro" id="IPR003593">
    <property type="entry name" value="AAA+_ATPase"/>
</dbReference>
<dbReference type="PROSITE" id="PS50893">
    <property type="entry name" value="ABC_TRANSPORTER_2"/>
    <property type="match status" value="1"/>
</dbReference>
<keyword evidence="11" id="KW-1185">Reference proteome</keyword>
<dbReference type="NCBIfam" id="TIGR02868">
    <property type="entry name" value="CydC"/>
    <property type="match status" value="1"/>
</dbReference>
<feature type="transmembrane region" description="Helical" evidence="7">
    <location>
        <begin position="131"/>
        <end position="156"/>
    </location>
</feature>
<dbReference type="PANTHER" id="PTHR43394">
    <property type="entry name" value="ATP-DEPENDENT PERMEASE MDL1, MITOCHONDRIAL"/>
    <property type="match status" value="1"/>
</dbReference>
<dbReference type="GO" id="GO:0034775">
    <property type="term" value="P:glutathione transmembrane transport"/>
    <property type="evidence" value="ECO:0007669"/>
    <property type="project" value="InterPro"/>
</dbReference>
<dbReference type="Proteomes" id="UP000563523">
    <property type="component" value="Unassembled WGS sequence"/>
</dbReference>
<dbReference type="InterPro" id="IPR014223">
    <property type="entry name" value="ABC_CydC/D"/>
</dbReference>
<feature type="transmembrane region" description="Helical" evidence="7">
    <location>
        <begin position="57"/>
        <end position="74"/>
    </location>
</feature>
<feature type="transmembrane region" description="Helical" evidence="7">
    <location>
        <begin position="247"/>
        <end position="268"/>
    </location>
</feature>
<dbReference type="InterPro" id="IPR036640">
    <property type="entry name" value="ABC1_TM_sf"/>
</dbReference>
<protein>
    <submittedName>
        <fullName evidence="10">Thiol reductant ABC exporter subunit CydC</fullName>
    </submittedName>
</protein>
<dbReference type="InterPro" id="IPR003439">
    <property type="entry name" value="ABC_transporter-like_ATP-bd"/>
</dbReference>
<gene>
    <name evidence="10" type="primary">cydC</name>
    <name evidence="10" type="ORF">HU830_05610</name>
</gene>
<dbReference type="PROSITE" id="PS00211">
    <property type="entry name" value="ABC_TRANSPORTER_1"/>
    <property type="match status" value="1"/>
</dbReference>
<dbReference type="GO" id="GO:0016887">
    <property type="term" value="F:ATP hydrolysis activity"/>
    <property type="evidence" value="ECO:0007669"/>
    <property type="project" value="InterPro"/>
</dbReference>
<sequence length="579" mass="65145">MWKQDTWVKPYLKQYKFLLATVLLLGVLTTVCGGALMFTSGYTIDKSATHPYNILMIYPAILMTRAFGIGRPTFKYIERLRSHNWVLKVTSKLRTRLYQTVEQDAAFFEEKYQSGNLLGLLSEDIAHLQNLYLRTVFPTVVGLLLVVIVTLGIGYFSWQFGLLVGILLLFEALVVPLLSTAVEAGRRTQQKQFKDQLYTNLTDNILGANDWLLSGRKKDFQTATQKTVQELNTSKLSSRQFRWQRDWALQIGLGIIYLVLLVFTNLYFTQNTEAANYTAAFVLALAPVGETIVAISQGFEEYPAYQDSVRRLNNLQPTALTLPAQKQLAVADFQTLELSNLEFEYGTDTPTLVHNFSQTIHRGEKLALIGPSGSGKTTILQLINGDLVPQRGQVELNGINVRQLQENSEPLFSFLNQKPFLFNTSILNNVRLGNEAQSDAAVKAALKAVRLDQTIEALPQGYDTYVQEAGARFSGGERQRIALARILLRDAPIVLLDEPTVGLDAITENALLQTIFEVLADKTIIWVTHHLQGVKHVDQVIFWQHGQVEMAGSPQELMRTNQHFQTLYQMDQGLPENLT</sequence>
<comment type="caution">
    <text evidence="10">The sequence shown here is derived from an EMBL/GenBank/DDBJ whole genome shotgun (WGS) entry which is preliminary data.</text>
</comment>
<dbReference type="SUPFAM" id="SSF90123">
    <property type="entry name" value="ABC transporter transmembrane region"/>
    <property type="match status" value="1"/>
</dbReference>
<dbReference type="RefSeq" id="WP_176942796.1">
    <property type="nucleotide sequence ID" value="NZ_JABZEC010000004.1"/>
</dbReference>
<dbReference type="EMBL" id="JABZEC010000004">
    <property type="protein sequence ID" value="NVY96637.1"/>
    <property type="molecule type" value="Genomic_DNA"/>
</dbReference>
<dbReference type="PROSITE" id="PS50929">
    <property type="entry name" value="ABC_TM1F"/>
    <property type="match status" value="1"/>
</dbReference>
<dbReference type="InterPro" id="IPR011527">
    <property type="entry name" value="ABC1_TM_dom"/>
</dbReference>